<dbReference type="AlphaFoldDB" id="A0A8C1P696"/>
<feature type="signal peptide" evidence="3">
    <location>
        <begin position="1"/>
        <end position="21"/>
    </location>
</feature>
<proteinExistence type="predicted"/>
<keyword evidence="1 3" id="KW-0732">Signal</keyword>
<keyword evidence="6" id="KW-1185">Reference proteome</keyword>
<dbReference type="PANTHER" id="PTHR23268">
    <property type="entry name" value="T-CELL RECEPTOR BETA CHAIN"/>
    <property type="match status" value="1"/>
</dbReference>
<name>A0A8C1P696_CYPCA</name>
<feature type="domain" description="Ig-like" evidence="4">
    <location>
        <begin position="31"/>
        <end position="118"/>
    </location>
</feature>
<accession>A0A8C1P696</accession>
<dbReference type="GO" id="GO:0002376">
    <property type="term" value="P:immune system process"/>
    <property type="evidence" value="ECO:0007669"/>
    <property type="project" value="UniProtKB-KW"/>
</dbReference>
<dbReference type="PANTHER" id="PTHR23268:SF102">
    <property type="entry name" value="IMMUNOGLOBULIN V-SET DOMAIN-CONTAINING PROTEIN"/>
    <property type="match status" value="1"/>
</dbReference>
<organism evidence="5 6">
    <name type="scientific">Cyprinus carpio</name>
    <name type="common">Common carp</name>
    <dbReference type="NCBI Taxonomy" id="7962"/>
    <lineage>
        <taxon>Eukaryota</taxon>
        <taxon>Metazoa</taxon>
        <taxon>Chordata</taxon>
        <taxon>Craniata</taxon>
        <taxon>Vertebrata</taxon>
        <taxon>Euteleostomi</taxon>
        <taxon>Actinopterygii</taxon>
        <taxon>Neopterygii</taxon>
        <taxon>Teleostei</taxon>
        <taxon>Ostariophysi</taxon>
        <taxon>Cypriniformes</taxon>
        <taxon>Cyprinidae</taxon>
        <taxon>Cyprininae</taxon>
        <taxon>Cyprinus</taxon>
    </lineage>
</organism>
<dbReference type="InterPro" id="IPR050413">
    <property type="entry name" value="TCR_beta_variable"/>
</dbReference>
<dbReference type="InterPro" id="IPR036179">
    <property type="entry name" value="Ig-like_dom_sf"/>
</dbReference>
<dbReference type="InterPro" id="IPR007110">
    <property type="entry name" value="Ig-like_dom"/>
</dbReference>
<sequence length="162" mass="18407">SFIIIMCVCVFCFADLNDVTQSPNIMLPVKENATLTCNHRKGATYDRMYWFRQHQGKTMELIVYTTSYGMVEFGKLEKMKYSVNHESAEKGVLTVISLESADNALYLCAVSEHSAAESFHRCTKTHFDKSYKRSHRQVALMLNTCSLPQCSLIEGLRSLCIS</sequence>
<evidence type="ECO:0000256" key="3">
    <source>
        <dbReference type="SAM" id="SignalP"/>
    </source>
</evidence>
<protein>
    <recommendedName>
        <fullName evidence="4">Ig-like domain-containing protein</fullName>
    </recommendedName>
</protein>
<dbReference type="SMART" id="SM00406">
    <property type="entry name" value="IGv"/>
    <property type="match status" value="1"/>
</dbReference>
<dbReference type="InterPro" id="IPR013783">
    <property type="entry name" value="Ig-like_fold"/>
</dbReference>
<reference evidence="5" key="1">
    <citation type="submission" date="2025-08" db="UniProtKB">
        <authorList>
            <consortium name="Ensembl"/>
        </authorList>
    </citation>
    <scope>IDENTIFICATION</scope>
</reference>
<reference evidence="5" key="2">
    <citation type="submission" date="2025-09" db="UniProtKB">
        <authorList>
            <consortium name="Ensembl"/>
        </authorList>
    </citation>
    <scope>IDENTIFICATION</scope>
</reference>
<dbReference type="Pfam" id="PF07686">
    <property type="entry name" value="V-set"/>
    <property type="match status" value="1"/>
</dbReference>
<keyword evidence="2" id="KW-0391">Immunity</keyword>
<dbReference type="Proteomes" id="UP000694427">
    <property type="component" value="Unplaced"/>
</dbReference>
<evidence type="ECO:0000313" key="6">
    <source>
        <dbReference type="Proteomes" id="UP000694427"/>
    </source>
</evidence>
<dbReference type="Gene3D" id="2.60.40.10">
    <property type="entry name" value="Immunoglobulins"/>
    <property type="match status" value="1"/>
</dbReference>
<dbReference type="SUPFAM" id="SSF48726">
    <property type="entry name" value="Immunoglobulin"/>
    <property type="match status" value="1"/>
</dbReference>
<dbReference type="InterPro" id="IPR013106">
    <property type="entry name" value="Ig_V-set"/>
</dbReference>
<dbReference type="GO" id="GO:0005886">
    <property type="term" value="C:plasma membrane"/>
    <property type="evidence" value="ECO:0007669"/>
    <property type="project" value="TreeGrafter"/>
</dbReference>
<dbReference type="PROSITE" id="PS50835">
    <property type="entry name" value="IG_LIKE"/>
    <property type="match status" value="1"/>
</dbReference>
<dbReference type="Ensembl" id="ENSCCRT00010114066.1">
    <property type="protein sequence ID" value="ENSCCRP00010102686.1"/>
    <property type="gene ID" value="ENSCCRG00010045212.1"/>
</dbReference>
<evidence type="ECO:0000256" key="1">
    <source>
        <dbReference type="ARBA" id="ARBA00022729"/>
    </source>
</evidence>
<dbReference type="GO" id="GO:0007166">
    <property type="term" value="P:cell surface receptor signaling pathway"/>
    <property type="evidence" value="ECO:0007669"/>
    <property type="project" value="TreeGrafter"/>
</dbReference>
<evidence type="ECO:0000259" key="4">
    <source>
        <dbReference type="PROSITE" id="PS50835"/>
    </source>
</evidence>
<evidence type="ECO:0000313" key="5">
    <source>
        <dbReference type="Ensembl" id="ENSCCRP00010102686.1"/>
    </source>
</evidence>
<feature type="chain" id="PRO_5034413149" description="Ig-like domain-containing protein" evidence="3">
    <location>
        <begin position="22"/>
        <end position="162"/>
    </location>
</feature>
<evidence type="ECO:0000256" key="2">
    <source>
        <dbReference type="ARBA" id="ARBA00022859"/>
    </source>
</evidence>